<dbReference type="CDD" id="cd00190">
    <property type="entry name" value="Tryp_SPc"/>
    <property type="match status" value="1"/>
</dbReference>
<dbReference type="InterPro" id="IPR051487">
    <property type="entry name" value="Ser/Thr_Proteases_Immune/Dev"/>
</dbReference>
<evidence type="ECO:0000313" key="5">
    <source>
        <dbReference type="EMBL" id="NIE46719.1"/>
    </source>
</evidence>
<dbReference type="EMBL" id="GIKN01004446">
    <property type="protein sequence ID" value="NIE46719.1"/>
    <property type="molecule type" value="Transcribed_RNA"/>
</dbReference>
<comment type="similarity">
    <text evidence="2">Belongs to the peptidase S1 family. CLIP subfamily.</text>
</comment>
<dbReference type="PANTHER" id="PTHR24256">
    <property type="entry name" value="TRYPTASE-RELATED"/>
    <property type="match status" value="1"/>
</dbReference>
<evidence type="ECO:0000256" key="3">
    <source>
        <dbReference type="SAM" id="SignalP"/>
    </source>
</evidence>
<feature type="domain" description="Peptidase S1" evidence="4">
    <location>
        <begin position="45"/>
        <end position="276"/>
    </location>
</feature>
<dbReference type="Gene3D" id="2.40.10.10">
    <property type="entry name" value="Trypsin-like serine proteases"/>
    <property type="match status" value="1"/>
</dbReference>
<keyword evidence="1" id="KW-1015">Disulfide bond</keyword>
<dbReference type="SMART" id="SM00020">
    <property type="entry name" value="Tryp_SPc"/>
    <property type="match status" value="1"/>
</dbReference>
<accession>A0A6G5A7F1</accession>
<dbReference type="InterPro" id="IPR001254">
    <property type="entry name" value="Trypsin_dom"/>
</dbReference>
<dbReference type="InterPro" id="IPR009003">
    <property type="entry name" value="Peptidase_S1_PA"/>
</dbReference>
<reference evidence="5" key="1">
    <citation type="submission" date="2020-03" db="EMBL/GenBank/DDBJ databases">
        <title>A transcriptome and proteome of the tick Rhipicephalus microplus shaped by the genetic composition of its hosts and developmental stage.</title>
        <authorList>
            <person name="Garcia G.R."/>
            <person name="Ribeiro J.M.C."/>
            <person name="Maruyama S.R."/>
            <person name="Gardinasse L.G."/>
            <person name="Nelson K."/>
            <person name="Ferreira B.R."/>
            <person name="Andrade T.G."/>
            <person name="Santos I.K.F.M."/>
        </authorList>
    </citation>
    <scope>NUCLEOTIDE SEQUENCE</scope>
    <source>
        <strain evidence="5">NSGR</strain>
        <tissue evidence="5">Salivary glands</tissue>
    </source>
</reference>
<name>A0A6G5A7F1_RHIMP</name>
<sequence>MSNTSAVSGILTLTLILILACFVAQAFYYGINRPGCGRSQALGRVVNGSIASKLQVPWVVNVIGAKPHASRVTCGGSIITRDAILTAAHCVRSRKVTVYYNTTVVQKGPRIKAKAVVIHRKFIKVFLGYDIALVRLAKPIPRFDSFVRPVCLPKQGEKTRRGPMVLAGYGRPGRKKPGRRLLYYIPTASSDATCDVDLEVEWWMHPMKRNLLICTKHPRAMMYHGDSGSPLTAYSRYGRSTQYGIASFIRSSNAGYAPTVSTRVSMFIDWIKWALRVTGRRKNRC</sequence>
<dbReference type="VEuPathDB" id="VectorBase:LOC119165791"/>
<evidence type="ECO:0000259" key="4">
    <source>
        <dbReference type="PROSITE" id="PS50240"/>
    </source>
</evidence>
<dbReference type="PROSITE" id="PS00134">
    <property type="entry name" value="TRYPSIN_HIS"/>
    <property type="match status" value="1"/>
</dbReference>
<dbReference type="InterPro" id="IPR043504">
    <property type="entry name" value="Peptidase_S1_PA_chymotrypsin"/>
</dbReference>
<keyword evidence="3" id="KW-0732">Signal</keyword>
<dbReference type="PROSITE" id="PS50240">
    <property type="entry name" value="TRYPSIN_DOM"/>
    <property type="match status" value="1"/>
</dbReference>
<dbReference type="InterPro" id="IPR018114">
    <property type="entry name" value="TRYPSIN_HIS"/>
</dbReference>
<dbReference type="Pfam" id="PF00089">
    <property type="entry name" value="Trypsin"/>
    <property type="match status" value="1"/>
</dbReference>
<keyword evidence="5" id="KW-0645">Protease</keyword>
<organism evidence="5">
    <name type="scientific">Rhipicephalus microplus</name>
    <name type="common">Cattle tick</name>
    <name type="synonym">Boophilus microplus</name>
    <dbReference type="NCBI Taxonomy" id="6941"/>
    <lineage>
        <taxon>Eukaryota</taxon>
        <taxon>Metazoa</taxon>
        <taxon>Ecdysozoa</taxon>
        <taxon>Arthropoda</taxon>
        <taxon>Chelicerata</taxon>
        <taxon>Arachnida</taxon>
        <taxon>Acari</taxon>
        <taxon>Parasitiformes</taxon>
        <taxon>Ixodida</taxon>
        <taxon>Ixodoidea</taxon>
        <taxon>Ixodidae</taxon>
        <taxon>Rhipicephalinae</taxon>
        <taxon>Rhipicephalus</taxon>
        <taxon>Boophilus</taxon>
    </lineage>
</organism>
<feature type="chain" id="PRO_5026081206" evidence="3">
    <location>
        <begin position="27"/>
        <end position="285"/>
    </location>
</feature>
<evidence type="ECO:0000256" key="1">
    <source>
        <dbReference type="ARBA" id="ARBA00023157"/>
    </source>
</evidence>
<feature type="signal peptide" evidence="3">
    <location>
        <begin position="1"/>
        <end position="26"/>
    </location>
</feature>
<protein>
    <submittedName>
        <fullName evidence="5">Putative serine protease like protein</fullName>
    </submittedName>
</protein>
<dbReference type="GO" id="GO:0006508">
    <property type="term" value="P:proteolysis"/>
    <property type="evidence" value="ECO:0007669"/>
    <property type="project" value="UniProtKB-KW"/>
</dbReference>
<dbReference type="OrthoDB" id="6515605at2759"/>
<keyword evidence="5" id="KW-0378">Hydrolase</keyword>
<proteinExistence type="inferred from homology"/>
<evidence type="ECO:0000256" key="2">
    <source>
        <dbReference type="ARBA" id="ARBA00024195"/>
    </source>
</evidence>
<dbReference type="AlphaFoldDB" id="A0A6G5A7F1"/>
<dbReference type="PRINTS" id="PR00722">
    <property type="entry name" value="CHYMOTRYPSIN"/>
</dbReference>
<dbReference type="SUPFAM" id="SSF50494">
    <property type="entry name" value="Trypsin-like serine proteases"/>
    <property type="match status" value="1"/>
</dbReference>
<dbReference type="GO" id="GO:0004252">
    <property type="term" value="F:serine-type endopeptidase activity"/>
    <property type="evidence" value="ECO:0007669"/>
    <property type="project" value="InterPro"/>
</dbReference>
<dbReference type="InterPro" id="IPR001314">
    <property type="entry name" value="Peptidase_S1A"/>
</dbReference>